<dbReference type="EMBL" id="QSRD01000122">
    <property type="protein sequence ID" value="RGK92502.1"/>
    <property type="molecule type" value="Genomic_DNA"/>
</dbReference>
<gene>
    <name evidence="1" type="ORF">DXC89_10735</name>
</gene>
<evidence type="ECO:0000313" key="2">
    <source>
        <dbReference type="Proteomes" id="UP000260835"/>
    </source>
</evidence>
<dbReference type="Proteomes" id="UP000260835">
    <property type="component" value="Unassembled WGS sequence"/>
</dbReference>
<accession>A0A3E4QCX4</accession>
<name>A0A3E4QCX4_9BACT</name>
<sequence>MLNSIQKDEVRKGGWEIFLMSNGKKYHFYYGEYSSTSLGLLIEQIIKISPIKLNLHSWS</sequence>
<proteinExistence type="predicted"/>
<protein>
    <submittedName>
        <fullName evidence="1">Uncharacterized protein</fullName>
    </submittedName>
</protein>
<organism evidence="1 2">
    <name type="scientific">Prevotella disiens</name>
    <dbReference type="NCBI Taxonomy" id="28130"/>
    <lineage>
        <taxon>Bacteria</taxon>
        <taxon>Pseudomonadati</taxon>
        <taxon>Bacteroidota</taxon>
        <taxon>Bacteroidia</taxon>
        <taxon>Bacteroidales</taxon>
        <taxon>Prevotellaceae</taxon>
        <taxon>Prevotella</taxon>
    </lineage>
</organism>
<evidence type="ECO:0000313" key="1">
    <source>
        <dbReference type="EMBL" id="RGK92502.1"/>
    </source>
</evidence>
<reference evidence="1 2" key="1">
    <citation type="submission" date="2018-08" db="EMBL/GenBank/DDBJ databases">
        <title>A genome reference for cultivated species of the human gut microbiota.</title>
        <authorList>
            <person name="Zou Y."/>
            <person name="Xue W."/>
            <person name="Luo G."/>
        </authorList>
    </citation>
    <scope>NUCLEOTIDE SEQUENCE [LARGE SCALE GENOMIC DNA]</scope>
    <source>
        <strain evidence="1 2">TF09-12</strain>
    </source>
</reference>
<comment type="caution">
    <text evidence="1">The sequence shown here is derived from an EMBL/GenBank/DDBJ whole genome shotgun (WGS) entry which is preliminary data.</text>
</comment>
<dbReference type="AlphaFoldDB" id="A0A3E4QCX4"/>